<dbReference type="RefSeq" id="WP_278142788.1">
    <property type="nucleotide sequence ID" value="NZ_CP114280.1"/>
</dbReference>
<dbReference type="InterPro" id="IPR028964">
    <property type="entry name" value="Imm8"/>
</dbReference>
<evidence type="ECO:0000313" key="2">
    <source>
        <dbReference type="Proteomes" id="UP001219630"/>
    </source>
</evidence>
<sequence>MDSDYQLLICTPEWLCKHRWLPELMRHTLLVRKYDMDEIKKTITDYNDQSEGNDWMEISQKIFPASLPGNMKITSLEQDPGPAGLVIFTSQLLSYAFIPVALEPDRRGCPKKLQPPGQEMFCHYRHADGMTKPSGQGHAPTPPS</sequence>
<protein>
    <submittedName>
        <fullName evidence="1">Imm8 family immunity protein</fullName>
    </submittedName>
</protein>
<dbReference type="Proteomes" id="UP001219630">
    <property type="component" value="Chromosome"/>
</dbReference>
<name>A0ABY8G8J1_9GAMM</name>
<organism evidence="1 2">
    <name type="scientific">Dickeya lacustris</name>
    <dbReference type="NCBI Taxonomy" id="2259638"/>
    <lineage>
        <taxon>Bacteria</taxon>
        <taxon>Pseudomonadati</taxon>
        <taxon>Pseudomonadota</taxon>
        <taxon>Gammaproteobacteria</taxon>
        <taxon>Enterobacterales</taxon>
        <taxon>Pectobacteriaceae</taxon>
        <taxon>Dickeya</taxon>
    </lineage>
</organism>
<proteinExistence type="predicted"/>
<evidence type="ECO:0000313" key="1">
    <source>
        <dbReference type="EMBL" id="WFN56219.1"/>
    </source>
</evidence>
<dbReference type="Pfam" id="PF15586">
    <property type="entry name" value="Imm8"/>
    <property type="match status" value="1"/>
</dbReference>
<accession>A0ABY8G8J1</accession>
<dbReference type="EMBL" id="CP114280">
    <property type="protein sequence ID" value="WFN56219.1"/>
    <property type="molecule type" value="Genomic_DNA"/>
</dbReference>
<keyword evidence="2" id="KW-1185">Reference proteome</keyword>
<reference evidence="1 2" key="1">
    <citation type="submission" date="2022-12" db="EMBL/GenBank/DDBJ databases">
        <title>Complete genome sequencing of Dickeya lacustris type strain LMG30899.</title>
        <authorList>
            <person name="Dobhal S."/>
            <person name="Arizala D."/>
            <person name="Arif M."/>
        </authorList>
    </citation>
    <scope>NUCLEOTIDE SEQUENCE [LARGE SCALE GENOMIC DNA]</scope>
    <source>
        <strain evidence="1 2">LMG30899</strain>
    </source>
</reference>
<gene>
    <name evidence="1" type="ORF">O1Q98_02590</name>
</gene>